<keyword evidence="1" id="KW-0472">Membrane</keyword>
<dbReference type="RefSeq" id="WP_035289497.1">
    <property type="nucleotide sequence ID" value="NZ_AYXG01000237.1"/>
</dbReference>
<dbReference type="InterPro" id="IPR005325">
    <property type="entry name" value="DUF308_memb"/>
</dbReference>
<feature type="transmembrane region" description="Helical" evidence="1">
    <location>
        <begin position="82"/>
        <end position="101"/>
    </location>
</feature>
<keyword evidence="1" id="KW-1133">Transmembrane helix</keyword>
<accession>A0A8E3BF95</accession>
<feature type="transmembrane region" description="Helical" evidence="1">
    <location>
        <begin position="107"/>
        <end position="131"/>
    </location>
</feature>
<dbReference type="EMBL" id="AYXG01000237">
    <property type="protein sequence ID" value="EWC58601.1"/>
    <property type="molecule type" value="Genomic_DNA"/>
</dbReference>
<evidence type="ECO:0000256" key="1">
    <source>
        <dbReference type="SAM" id="Phobius"/>
    </source>
</evidence>
<protein>
    <submittedName>
        <fullName evidence="2">Putative membrane protein</fullName>
    </submittedName>
</protein>
<dbReference type="InterPro" id="IPR052712">
    <property type="entry name" value="Acid_resist_chaperone_HdeD"/>
</dbReference>
<sequence length="197" mass="20650">MTVVPPRAFTIKADHESTRVLHRLTGRWWVVAVLGFLVAVLGVVLLADLAAAAGTLAVLVAIGLIFDGAAEIATAGRHRAGWPAYLLGGLWLVLGVLALVWPGMTLLALAVCVGIGFVLGGVVQVGAALSARKRLPMWGLWLALGVVTFVVGVLALVLPGLTILTLAVWLGVALLLRGIGMVWFGFTLRRLHTATGR</sequence>
<feature type="transmembrane region" description="Helical" evidence="1">
    <location>
        <begin position="52"/>
        <end position="70"/>
    </location>
</feature>
<dbReference type="eggNOG" id="COG3247">
    <property type="taxonomic scope" value="Bacteria"/>
</dbReference>
<gene>
    <name evidence="2" type="ORF">UO65_6147</name>
</gene>
<dbReference type="PANTHER" id="PTHR34989:SF1">
    <property type="entry name" value="PROTEIN HDED"/>
    <property type="match status" value="1"/>
</dbReference>
<dbReference type="PANTHER" id="PTHR34989">
    <property type="entry name" value="PROTEIN HDED"/>
    <property type="match status" value="1"/>
</dbReference>
<keyword evidence="3" id="KW-1185">Reference proteome</keyword>
<dbReference type="Proteomes" id="UP000019277">
    <property type="component" value="Unassembled WGS sequence"/>
</dbReference>
<name>W7IQ08_9PSEU</name>
<proteinExistence type="predicted"/>
<accession>W7IQ08</accession>
<reference evidence="2 3" key="1">
    <citation type="journal article" date="2014" name="Genome Announc.">
        <title>Draft Genome Sequence of the Antitrypanosomally Active Sponge-Associated Bacterium Actinokineospora sp. Strain EG49.</title>
        <authorList>
            <person name="Harjes J."/>
            <person name="Ryu T."/>
            <person name="Abdelmohsen U.R."/>
            <person name="Moitinho-Silva L."/>
            <person name="Horn H."/>
            <person name="Ravasi T."/>
            <person name="Hentschel U."/>
        </authorList>
    </citation>
    <scope>NUCLEOTIDE SEQUENCE [LARGE SCALE GENOMIC DNA]</scope>
    <source>
        <strain evidence="2 3">EG49</strain>
    </source>
</reference>
<dbReference type="GO" id="GO:0005886">
    <property type="term" value="C:plasma membrane"/>
    <property type="evidence" value="ECO:0007669"/>
    <property type="project" value="TreeGrafter"/>
</dbReference>
<dbReference type="STRING" id="909613.UO65_6147"/>
<feature type="transmembrane region" description="Helical" evidence="1">
    <location>
        <begin position="167"/>
        <end position="188"/>
    </location>
</feature>
<keyword evidence="1" id="KW-0812">Transmembrane</keyword>
<evidence type="ECO:0000313" key="2">
    <source>
        <dbReference type="EMBL" id="EWC58601.1"/>
    </source>
</evidence>
<organism evidence="2 3">
    <name type="scientific">Actinokineospora spheciospongiae</name>
    <dbReference type="NCBI Taxonomy" id="909613"/>
    <lineage>
        <taxon>Bacteria</taxon>
        <taxon>Bacillati</taxon>
        <taxon>Actinomycetota</taxon>
        <taxon>Actinomycetes</taxon>
        <taxon>Pseudonocardiales</taxon>
        <taxon>Pseudonocardiaceae</taxon>
        <taxon>Actinokineospora</taxon>
    </lineage>
</organism>
<comment type="caution">
    <text evidence="2">The sequence shown here is derived from an EMBL/GenBank/DDBJ whole genome shotgun (WGS) entry which is preliminary data.</text>
</comment>
<dbReference type="AlphaFoldDB" id="W7IQ08"/>
<feature type="transmembrane region" description="Helical" evidence="1">
    <location>
        <begin position="28"/>
        <end position="46"/>
    </location>
</feature>
<feature type="transmembrane region" description="Helical" evidence="1">
    <location>
        <begin position="138"/>
        <end position="161"/>
    </location>
</feature>
<evidence type="ECO:0000313" key="3">
    <source>
        <dbReference type="Proteomes" id="UP000019277"/>
    </source>
</evidence>
<dbReference type="OrthoDB" id="3628303at2"/>
<dbReference type="Pfam" id="PF03729">
    <property type="entry name" value="DUF308"/>
    <property type="match status" value="2"/>
</dbReference>